<feature type="transmembrane region" description="Helical" evidence="10">
    <location>
        <begin position="258"/>
        <end position="281"/>
    </location>
</feature>
<dbReference type="Pfam" id="PF01607">
    <property type="entry name" value="CBM_14"/>
    <property type="match status" value="2"/>
</dbReference>
<dbReference type="GO" id="GO:0005319">
    <property type="term" value="F:lipid transporter activity"/>
    <property type="evidence" value="ECO:0007669"/>
    <property type="project" value="TreeGrafter"/>
</dbReference>
<keyword evidence="8 10" id="KW-1133">Transmembrane helix</keyword>
<keyword evidence="14" id="KW-1185">Reference proteome</keyword>
<dbReference type="Pfam" id="PF12698">
    <property type="entry name" value="ABC2_membrane_3"/>
    <property type="match status" value="1"/>
</dbReference>
<gene>
    <name evidence="13" type="primary">Dsec\GM22581</name>
    <name evidence="13" type="ORF">Dsec_GM22581</name>
</gene>
<feature type="transmembrane region" description="Helical" evidence="10">
    <location>
        <begin position="323"/>
        <end position="340"/>
    </location>
</feature>
<feature type="transmembrane region" description="Helical" evidence="10">
    <location>
        <begin position="209"/>
        <end position="233"/>
    </location>
</feature>
<dbReference type="CDD" id="cd03230">
    <property type="entry name" value="ABC_DR_subfamily_A"/>
    <property type="match status" value="1"/>
</dbReference>
<feature type="transmembrane region" description="Helical" evidence="10">
    <location>
        <begin position="352"/>
        <end position="370"/>
    </location>
</feature>
<feature type="transmembrane region" description="Helical" evidence="10">
    <location>
        <begin position="1033"/>
        <end position="1052"/>
    </location>
</feature>
<dbReference type="CDD" id="cd03263">
    <property type="entry name" value="ABC_subfamily_A"/>
    <property type="match status" value="1"/>
</dbReference>
<evidence type="ECO:0000256" key="10">
    <source>
        <dbReference type="SAM" id="Phobius"/>
    </source>
</evidence>
<dbReference type="GO" id="GO:0005524">
    <property type="term" value="F:ATP binding"/>
    <property type="evidence" value="ECO:0007669"/>
    <property type="project" value="UniProtKB-KW"/>
</dbReference>
<comment type="subcellular location">
    <subcellularLocation>
        <location evidence="1">Membrane</location>
        <topology evidence="1">Multi-pass membrane protein</topology>
    </subcellularLocation>
</comment>
<evidence type="ECO:0000256" key="3">
    <source>
        <dbReference type="ARBA" id="ARBA00022448"/>
    </source>
</evidence>
<keyword evidence="9 10" id="KW-0472">Membrane</keyword>
<dbReference type="STRING" id="7238.B4IKC9"/>
<dbReference type="PROSITE" id="PS50940">
    <property type="entry name" value="CHIT_BIND_II"/>
    <property type="match status" value="2"/>
</dbReference>
<evidence type="ECO:0000256" key="9">
    <source>
        <dbReference type="ARBA" id="ARBA00023136"/>
    </source>
</evidence>
<dbReference type="Pfam" id="PF00005">
    <property type="entry name" value="ABC_tran"/>
    <property type="match status" value="2"/>
</dbReference>
<evidence type="ECO:0000313" key="14">
    <source>
        <dbReference type="Proteomes" id="UP000001292"/>
    </source>
</evidence>
<sequence>MRDYSIRAEAELLEFSWSSLIDKIHERRAKMASKQRNFTTNVFIPDIRVAFAPNSNAALRQLMADALGKLSMSEDKIVDFGNCNDMRIHAASEHYLASVCFRNVDDSLNGLPTVLSFAIIMPSELRNYEDTWIGDSWKETTTLMDRDVAEDDEYDEDGYTDYMGEGFVPLQYHISMQFLRATAAKVEKLPKVLMRRFNENPNVLLSEGIGTSVVLLILLGFMFPVTILTTLIVEERELGQRYMLETLNASATLQMATWFLNVFAHFLITSLLITILLKIQWNGATAAINKCPWPILLCFLISYGCAVTSLIILMASAMRRSRVAMVMAPIIWLLLALPLLSKKELLSDGPDVFYGFVTVLLCNVSFSRGLSKIFYIEDYTLGVTIGKYMFYRVSHSDVGLFVPIVCFYIQTIFCILLALIFENNTYVWLAIRVKNLLQRYHATKSAVGRLKREIPADITLSVYSGEVVALLGHNSSGKSTIVKMLYGLTKPKLGEIYLSGFNIVTQRKEARKNASISMSHKSLFTEFVVLDHLVFLSRLRGLSKIKAKLEAKALLRYLKLEDWEKSPVNELTIGQRSVLQFLCAFAGGKQIVILDKPFDGIDEQRISLFYTLILDQKKNRSIFFTSNNQKVASGIADRIFVIAKGKLQAFGTEKKLCRMLNESYRLLIFGNEKCSFWDVYAFMANFIPEMEMDSILADCASFLIKHKYHTELISLIENLARVKHELNVYSFEVHECSIDDILVSLYTRVKSTLEFGQPGLQTLPVSGQEEPAKWRFLIPIMHLLEELRQLLIADTRNWFIPILKLTLPSLVVVWALSMPYFWHNCRQPGHITFPMSDHGDGIILMQKDLLHGELLVASEEYAKVGVTEVGKSVDITTFIYNYEYKNCLLSDADIMEAVIYSNAQIEVLFNTKWPHTAPDSLARALNSLAVAFIGGEAGIKVELEVLPFSTIHTLQLHLNIDGYDLIFASCLSFCFCCIWSIPLLHMTLSRDGRYNYVELIAGMPTIVLIVAFLIYDLLNILITIIMPISDMPFVYLNVLLAYSLGILVYIAVKELWPFTNPNTAHFLLLDFHPFYALLHNLMRIASISEKIWLCSDRQIYETSVYADQCQTIPNCCDDDAQEFYHLRYLCCVYLLLVVVWISIFIFLKSHMVKRRPRQPKYFWDSDPDSKYNQNILHIMEPSELENTWIHEKTRVSTLERNHIESKALHVEHLSVFFGLKAALKHIDFMVNRYQVMSIFGANGTGKSVLLKTILGIYTPSSGRIISSKRVPYKSKDLESCHMVGYSAQEFQTMRSLSIMETWYLILRIRRTKRSSLRAEATKLCKIFGLYKYRFYSLSICSQGVLKRLSLGIALISDAELILLDDPFTHLDIVSQRSMLHIIHDMRRFGHSVIYTCSDTAYSTPALRMATLSYPGIAVIGEREELQQNYYASYYMVETRIHLAKLGSPIDFDSQSTEAKEDRAGTTGTLWRRRHQEFSAAFTDSADRWKYLKLCGVIENVFPHAIIKNVSFPRVCFWLSSHMYPMARIVDTLHRNKQDFYSYSVSQPSVNWIAQHLFVVILVSSAVPLTDALGSTVCADRFNGLSFADPASCSSFFVCQRGNAVRRECSNGLFYDPKIQTCNLPGLVKCFNGDRGGAVLGDVKANVTGKAKEEATATTTQTTTNPPTTTVTPAVTTKKSKLMLDAEDANDGHSMLHVTPYPLSNRIDVLRSQSDCRGINDGEYLTDPKHCRRFYMCHKNRVKRHNCPRNQWFDRETKSCQDRELVLNCPVNRN</sequence>
<dbReference type="SUPFAM" id="SSF57625">
    <property type="entry name" value="Invertebrate chitin-binding proteins"/>
    <property type="match status" value="2"/>
</dbReference>
<keyword evidence="3" id="KW-0813">Transport</keyword>
<dbReference type="PhylomeDB" id="B4IKC9"/>
<evidence type="ECO:0000256" key="8">
    <source>
        <dbReference type="ARBA" id="ARBA00022989"/>
    </source>
</evidence>
<feature type="transmembrane region" description="Helical" evidence="10">
    <location>
        <begin position="293"/>
        <end position="316"/>
    </location>
</feature>
<protein>
    <submittedName>
        <fullName evidence="13">GM22581</fullName>
    </submittedName>
</protein>
<dbReference type="GO" id="GO:0005576">
    <property type="term" value="C:extracellular region"/>
    <property type="evidence" value="ECO:0007669"/>
    <property type="project" value="InterPro"/>
</dbReference>
<dbReference type="GO" id="GO:0016887">
    <property type="term" value="F:ATP hydrolysis activity"/>
    <property type="evidence" value="ECO:0007669"/>
    <property type="project" value="InterPro"/>
</dbReference>
<evidence type="ECO:0000259" key="12">
    <source>
        <dbReference type="PROSITE" id="PS50940"/>
    </source>
</evidence>
<evidence type="ECO:0000256" key="7">
    <source>
        <dbReference type="ARBA" id="ARBA00022840"/>
    </source>
</evidence>
<dbReference type="Gene3D" id="2.170.140.10">
    <property type="entry name" value="Chitin binding domain"/>
    <property type="match status" value="2"/>
</dbReference>
<feature type="domain" description="ABC transporter" evidence="11">
    <location>
        <begin position="1208"/>
        <end position="1438"/>
    </location>
</feature>
<dbReference type="Gene3D" id="3.40.50.300">
    <property type="entry name" value="P-loop containing nucleotide triphosphate hydrolases"/>
    <property type="match status" value="2"/>
</dbReference>
<feature type="transmembrane region" description="Helical" evidence="10">
    <location>
        <begin position="1005"/>
        <end position="1026"/>
    </location>
</feature>
<dbReference type="GO" id="GO:0008061">
    <property type="term" value="F:chitin binding"/>
    <property type="evidence" value="ECO:0007669"/>
    <property type="project" value="InterPro"/>
</dbReference>
<dbReference type="PANTHER" id="PTHR19229:SF36">
    <property type="entry name" value="ATP-BINDING CASSETTE SUB-FAMILY A MEMBER 2"/>
    <property type="match status" value="1"/>
</dbReference>
<dbReference type="HOGENOM" id="CLU_000604_19_1_1"/>
<dbReference type="InterPro" id="IPR002557">
    <property type="entry name" value="Chitin-bd_dom"/>
</dbReference>
<dbReference type="GO" id="GO:0140359">
    <property type="term" value="F:ABC-type transporter activity"/>
    <property type="evidence" value="ECO:0007669"/>
    <property type="project" value="InterPro"/>
</dbReference>
<dbReference type="OMA" id="WGFIYIR"/>
<feature type="domain" description="Chitin-binding type-2" evidence="12">
    <location>
        <begin position="1574"/>
        <end position="1631"/>
    </location>
</feature>
<dbReference type="SUPFAM" id="SSF52540">
    <property type="entry name" value="P-loop containing nucleoside triphosphate hydrolases"/>
    <property type="match status" value="2"/>
</dbReference>
<dbReference type="GO" id="GO:0016020">
    <property type="term" value="C:membrane"/>
    <property type="evidence" value="ECO:0007669"/>
    <property type="project" value="UniProtKB-SubCell"/>
</dbReference>
<name>B4IKC9_DROSE</name>
<evidence type="ECO:0000313" key="13">
    <source>
        <dbReference type="EMBL" id="EDW51521.1"/>
    </source>
</evidence>
<feature type="domain" description="Chitin-binding type-2" evidence="12">
    <location>
        <begin position="1712"/>
        <end position="1770"/>
    </location>
</feature>
<reference evidence="13 14" key="1">
    <citation type="journal article" date="2007" name="Nature">
        <title>Evolution of genes and genomes on the Drosophila phylogeny.</title>
        <authorList>
            <consortium name="Drosophila 12 Genomes Consortium"/>
            <person name="Clark A.G."/>
            <person name="Eisen M.B."/>
            <person name="Smith D.R."/>
            <person name="Bergman C.M."/>
            <person name="Oliver B."/>
            <person name="Markow T.A."/>
            <person name="Kaufman T.C."/>
            <person name="Kellis M."/>
            <person name="Gelbart W."/>
            <person name="Iyer V.N."/>
            <person name="Pollard D.A."/>
            <person name="Sackton T.B."/>
            <person name="Larracuente A.M."/>
            <person name="Singh N.D."/>
            <person name="Abad J.P."/>
            <person name="Abt D.N."/>
            <person name="Adryan B."/>
            <person name="Aguade M."/>
            <person name="Akashi H."/>
            <person name="Anderson W.W."/>
            <person name="Aquadro C.F."/>
            <person name="Ardell D.H."/>
            <person name="Arguello R."/>
            <person name="Artieri C.G."/>
            <person name="Barbash D.A."/>
            <person name="Barker D."/>
            <person name="Barsanti P."/>
            <person name="Batterham P."/>
            <person name="Batzoglou S."/>
            <person name="Begun D."/>
            <person name="Bhutkar A."/>
            <person name="Blanco E."/>
            <person name="Bosak S.A."/>
            <person name="Bradley R.K."/>
            <person name="Brand A.D."/>
            <person name="Brent M.R."/>
            <person name="Brooks A.N."/>
            <person name="Brown R.H."/>
            <person name="Butlin R.K."/>
            <person name="Caggese C."/>
            <person name="Calvi B.R."/>
            <person name="Bernardo de Carvalho A."/>
            <person name="Caspi A."/>
            <person name="Castrezana S."/>
            <person name="Celniker S.E."/>
            <person name="Chang J.L."/>
            <person name="Chapple C."/>
            <person name="Chatterji S."/>
            <person name="Chinwalla A."/>
            <person name="Civetta A."/>
            <person name="Clifton S.W."/>
            <person name="Comeron J.M."/>
            <person name="Costello J.C."/>
            <person name="Coyne J.A."/>
            <person name="Daub J."/>
            <person name="David R.G."/>
            <person name="Delcher A.L."/>
            <person name="Delehaunty K."/>
            <person name="Do C.B."/>
            <person name="Ebling H."/>
            <person name="Edwards K."/>
            <person name="Eickbush T."/>
            <person name="Evans J.D."/>
            <person name="Filipski A."/>
            <person name="Findeiss S."/>
            <person name="Freyhult E."/>
            <person name="Fulton L."/>
            <person name="Fulton R."/>
            <person name="Garcia A.C."/>
            <person name="Gardiner A."/>
            <person name="Garfield D.A."/>
            <person name="Garvin B.E."/>
            <person name="Gibson G."/>
            <person name="Gilbert D."/>
            <person name="Gnerre S."/>
            <person name="Godfrey J."/>
            <person name="Good R."/>
            <person name="Gotea V."/>
            <person name="Gravely B."/>
            <person name="Greenberg A.J."/>
            <person name="Griffiths-Jones S."/>
            <person name="Gross S."/>
            <person name="Guigo R."/>
            <person name="Gustafson E.A."/>
            <person name="Haerty W."/>
            <person name="Hahn M.W."/>
            <person name="Halligan D.L."/>
            <person name="Halpern A.L."/>
            <person name="Halter G.M."/>
            <person name="Han M.V."/>
            <person name="Heger A."/>
            <person name="Hillier L."/>
            <person name="Hinrichs A.S."/>
            <person name="Holmes I."/>
            <person name="Hoskins R.A."/>
            <person name="Hubisz M.J."/>
            <person name="Hultmark D."/>
            <person name="Huntley M.A."/>
            <person name="Jaffe D.B."/>
            <person name="Jagadeeshan S."/>
            <person name="Jeck W.R."/>
            <person name="Johnson J."/>
            <person name="Jones C.D."/>
            <person name="Jordan W.C."/>
            <person name="Karpen G.H."/>
            <person name="Kataoka E."/>
            <person name="Keightley P.D."/>
            <person name="Kheradpour P."/>
            <person name="Kirkness E.F."/>
            <person name="Koerich L.B."/>
            <person name="Kristiansen K."/>
            <person name="Kudrna D."/>
            <person name="Kulathinal R.J."/>
            <person name="Kumar S."/>
            <person name="Kwok R."/>
            <person name="Lander E."/>
            <person name="Langley C.H."/>
            <person name="Lapoint R."/>
            <person name="Lazzaro B.P."/>
            <person name="Lee S.J."/>
            <person name="Levesque L."/>
            <person name="Li R."/>
            <person name="Lin C.F."/>
            <person name="Lin M.F."/>
            <person name="Lindblad-Toh K."/>
            <person name="Llopart A."/>
            <person name="Long M."/>
            <person name="Low L."/>
            <person name="Lozovsky E."/>
            <person name="Lu J."/>
            <person name="Luo M."/>
            <person name="Machado C.A."/>
            <person name="Makalowski W."/>
            <person name="Marzo M."/>
            <person name="Matsuda M."/>
            <person name="Matzkin L."/>
            <person name="McAllister B."/>
            <person name="McBride C.S."/>
            <person name="McKernan B."/>
            <person name="McKernan K."/>
            <person name="Mendez-Lago M."/>
            <person name="Minx P."/>
            <person name="Mollenhauer M.U."/>
            <person name="Montooth K."/>
            <person name="Mount S.M."/>
            <person name="Mu X."/>
            <person name="Myers E."/>
            <person name="Negre B."/>
            <person name="Newfeld S."/>
            <person name="Nielsen R."/>
            <person name="Noor M.A."/>
            <person name="O'Grady P."/>
            <person name="Pachter L."/>
            <person name="Papaceit M."/>
            <person name="Parisi M.J."/>
            <person name="Parisi M."/>
            <person name="Parts L."/>
            <person name="Pedersen J.S."/>
            <person name="Pesole G."/>
            <person name="Phillippy A.M."/>
            <person name="Ponting C.P."/>
            <person name="Pop M."/>
            <person name="Porcelli D."/>
            <person name="Powell J.R."/>
            <person name="Prohaska S."/>
            <person name="Pruitt K."/>
            <person name="Puig M."/>
            <person name="Quesneville H."/>
            <person name="Ram K.R."/>
            <person name="Rand D."/>
            <person name="Rasmussen M.D."/>
            <person name="Reed L.K."/>
            <person name="Reenan R."/>
            <person name="Reily A."/>
            <person name="Remington K.A."/>
            <person name="Rieger T.T."/>
            <person name="Ritchie M.G."/>
            <person name="Robin C."/>
            <person name="Rogers Y.H."/>
            <person name="Rohde C."/>
            <person name="Rozas J."/>
            <person name="Rubenfield M.J."/>
            <person name="Ruiz A."/>
            <person name="Russo S."/>
            <person name="Salzberg S.L."/>
            <person name="Sanchez-Gracia A."/>
            <person name="Saranga D.J."/>
            <person name="Sato H."/>
            <person name="Schaeffer S.W."/>
            <person name="Schatz M.C."/>
            <person name="Schlenke T."/>
            <person name="Schwartz R."/>
            <person name="Segarra C."/>
            <person name="Singh R.S."/>
            <person name="Sirot L."/>
            <person name="Sirota M."/>
            <person name="Sisneros N.B."/>
            <person name="Smith C.D."/>
            <person name="Smith T.F."/>
            <person name="Spieth J."/>
            <person name="Stage D.E."/>
            <person name="Stark A."/>
            <person name="Stephan W."/>
            <person name="Strausberg R.L."/>
            <person name="Strempel S."/>
            <person name="Sturgill D."/>
            <person name="Sutton G."/>
            <person name="Sutton G.G."/>
            <person name="Tao W."/>
            <person name="Teichmann S."/>
            <person name="Tobari Y.N."/>
            <person name="Tomimura Y."/>
            <person name="Tsolas J.M."/>
            <person name="Valente V.L."/>
            <person name="Venter E."/>
            <person name="Venter J.C."/>
            <person name="Vicario S."/>
            <person name="Vieira F.G."/>
            <person name="Vilella A.J."/>
            <person name="Villasante A."/>
            <person name="Walenz B."/>
            <person name="Wang J."/>
            <person name="Wasserman M."/>
            <person name="Watts T."/>
            <person name="Wilson D."/>
            <person name="Wilson R.K."/>
            <person name="Wing R.A."/>
            <person name="Wolfner M.F."/>
            <person name="Wong A."/>
            <person name="Wong G.K."/>
            <person name="Wu C.I."/>
            <person name="Wu G."/>
            <person name="Yamamoto D."/>
            <person name="Yang H.P."/>
            <person name="Yang S.P."/>
            <person name="Yorke J.A."/>
            <person name="Yoshida K."/>
            <person name="Zdobnov E."/>
            <person name="Zhang P."/>
            <person name="Zhang Y."/>
            <person name="Zimin A.V."/>
            <person name="Baldwin J."/>
            <person name="Abdouelleil A."/>
            <person name="Abdulkadir J."/>
            <person name="Abebe A."/>
            <person name="Abera B."/>
            <person name="Abreu J."/>
            <person name="Acer S.C."/>
            <person name="Aftuck L."/>
            <person name="Alexander A."/>
            <person name="An P."/>
            <person name="Anderson E."/>
            <person name="Anderson S."/>
            <person name="Arachi H."/>
            <person name="Azer M."/>
            <person name="Bachantsang P."/>
            <person name="Barry A."/>
            <person name="Bayul T."/>
            <person name="Berlin A."/>
            <person name="Bessette D."/>
            <person name="Bloom T."/>
            <person name="Blye J."/>
            <person name="Boguslavskiy L."/>
            <person name="Bonnet C."/>
            <person name="Boukhgalter B."/>
            <person name="Bourzgui I."/>
            <person name="Brown A."/>
            <person name="Cahill P."/>
            <person name="Channer S."/>
            <person name="Cheshatsang Y."/>
            <person name="Chuda L."/>
            <person name="Citroen M."/>
            <person name="Collymore A."/>
            <person name="Cooke P."/>
            <person name="Costello M."/>
            <person name="D'Aco K."/>
            <person name="Daza R."/>
            <person name="De Haan G."/>
            <person name="DeGray S."/>
            <person name="DeMaso C."/>
            <person name="Dhargay N."/>
            <person name="Dooley K."/>
            <person name="Dooley E."/>
            <person name="Doricent M."/>
            <person name="Dorje P."/>
            <person name="Dorjee K."/>
            <person name="Dupes A."/>
            <person name="Elong R."/>
            <person name="Falk J."/>
            <person name="Farina A."/>
            <person name="Faro S."/>
            <person name="Ferguson D."/>
            <person name="Fisher S."/>
            <person name="Foley C.D."/>
            <person name="Franke A."/>
            <person name="Friedrich D."/>
            <person name="Gadbois L."/>
            <person name="Gearin G."/>
            <person name="Gearin C.R."/>
            <person name="Giannoukos G."/>
            <person name="Goode T."/>
            <person name="Graham J."/>
            <person name="Grandbois E."/>
            <person name="Grewal S."/>
            <person name="Gyaltsen K."/>
            <person name="Hafez N."/>
            <person name="Hagos B."/>
            <person name="Hall J."/>
            <person name="Henson C."/>
            <person name="Hollinger A."/>
            <person name="Honan T."/>
            <person name="Huard M.D."/>
            <person name="Hughes L."/>
            <person name="Hurhula B."/>
            <person name="Husby M.E."/>
            <person name="Kamat A."/>
            <person name="Kanga B."/>
            <person name="Kashin S."/>
            <person name="Khazanovich D."/>
            <person name="Kisner P."/>
            <person name="Lance K."/>
            <person name="Lara M."/>
            <person name="Lee W."/>
            <person name="Lennon N."/>
            <person name="Letendre F."/>
            <person name="LeVine R."/>
            <person name="Lipovsky A."/>
            <person name="Liu X."/>
            <person name="Liu J."/>
            <person name="Liu S."/>
            <person name="Lokyitsang T."/>
            <person name="Lokyitsang Y."/>
            <person name="Lubonja R."/>
            <person name="Lui A."/>
            <person name="MacDonald P."/>
            <person name="Magnisalis V."/>
            <person name="Maru K."/>
            <person name="Matthews C."/>
            <person name="McCusker W."/>
            <person name="McDonough S."/>
            <person name="Mehta T."/>
            <person name="Meldrim J."/>
            <person name="Meneus L."/>
            <person name="Mihai O."/>
            <person name="Mihalev A."/>
            <person name="Mihova T."/>
            <person name="Mittelman R."/>
            <person name="Mlenga V."/>
            <person name="Montmayeur A."/>
            <person name="Mulrain L."/>
            <person name="Navidi A."/>
            <person name="Naylor J."/>
            <person name="Negash T."/>
            <person name="Nguyen T."/>
            <person name="Nguyen N."/>
            <person name="Nicol R."/>
            <person name="Norbu C."/>
            <person name="Norbu N."/>
            <person name="Novod N."/>
            <person name="O'Neill B."/>
            <person name="Osman S."/>
            <person name="Markiewicz E."/>
            <person name="Oyono O.L."/>
            <person name="Patti C."/>
            <person name="Phunkhang P."/>
            <person name="Pierre F."/>
            <person name="Priest M."/>
            <person name="Raghuraman S."/>
            <person name="Rege F."/>
            <person name="Reyes R."/>
            <person name="Rise C."/>
            <person name="Rogov P."/>
            <person name="Ross K."/>
            <person name="Ryan E."/>
            <person name="Settipalli S."/>
            <person name="Shea T."/>
            <person name="Sherpa N."/>
            <person name="Shi L."/>
            <person name="Shih D."/>
            <person name="Sparrow T."/>
            <person name="Spaulding J."/>
            <person name="Stalker J."/>
            <person name="Stange-Thomann N."/>
            <person name="Stavropoulos S."/>
            <person name="Stone C."/>
            <person name="Strader C."/>
            <person name="Tesfaye S."/>
            <person name="Thomson T."/>
            <person name="Thoulutsang Y."/>
            <person name="Thoulutsang D."/>
            <person name="Topham K."/>
            <person name="Topping I."/>
            <person name="Tsamla T."/>
            <person name="Vassiliev H."/>
            <person name="Vo A."/>
            <person name="Wangchuk T."/>
            <person name="Wangdi T."/>
            <person name="Weiand M."/>
            <person name="Wilkinson J."/>
            <person name="Wilson A."/>
            <person name="Yadav S."/>
            <person name="Young G."/>
            <person name="Yu Q."/>
            <person name="Zembek L."/>
            <person name="Zhong D."/>
            <person name="Zimmer A."/>
            <person name="Zwirko Z."/>
            <person name="Jaffe D.B."/>
            <person name="Alvarez P."/>
            <person name="Brockman W."/>
            <person name="Butler J."/>
            <person name="Chin C."/>
            <person name="Gnerre S."/>
            <person name="Grabherr M."/>
            <person name="Kleber M."/>
            <person name="Mauceli E."/>
            <person name="MacCallum I."/>
        </authorList>
    </citation>
    <scope>NUCLEOTIDE SEQUENCE [LARGE SCALE GENOMIC DNA]</scope>
    <source>
        <strain evidence="14">Rob3c / Tucson 14021-0248.25</strain>
    </source>
</reference>
<comment type="similarity">
    <text evidence="2">Belongs to the ABC transporter superfamily. ABCA family.</text>
</comment>
<feature type="transmembrane region" description="Helical" evidence="10">
    <location>
        <begin position="1126"/>
        <end position="1147"/>
    </location>
</feature>
<dbReference type="InterPro" id="IPR036508">
    <property type="entry name" value="Chitin-bd_dom_sf"/>
</dbReference>
<dbReference type="EMBL" id="CH480852">
    <property type="protein sequence ID" value="EDW51521.1"/>
    <property type="molecule type" value="Genomic_DNA"/>
</dbReference>
<keyword evidence="7" id="KW-0067">ATP-binding</keyword>
<feature type="transmembrane region" description="Helical" evidence="10">
    <location>
        <begin position="398"/>
        <end position="421"/>
    </location>
</feature>
<dbReference type="InterPro" id="IPR013525">
    <property type="entry name" value="ABC2_TM"/>
</dbReference>
<evidence type="ECO:0000259" key="11">
    <source>
        <dbReference type="PROSITE" id="PS50893"/>
    </source>
</evidence>
<accession>B4IKC9</accession>
<evidence type="ECO:0000256" key="2">
    <source>
        <dbReference type="ARBA" id="ARBA00008869"/>
    </source>
</evidence>
<dbReference type="InterPro" id="IPR027417">
    <property type="entry name" value="P-loop_NTPase"/>
</dbReference>
<dbReference type="Proteomes" id="UP000001292">
    <property type="component" value="Unassembled WGS sequence"/>
</dbReference>
<evidence type="ECO:0000256" key="1">
    <source>
        <dbReference type="ARBA" id="ARBA00004141"/>
    </source>
</evidence>
<feature type="transmembrane region" description="Helical" evidence="10">
    <location>
        <begin position="965"/>
        <end position="985"/>
    </location>
</feature>
<dbReference type="PANTHER" id="PTHR19229">
    <property type="entry name" value="ATP-BINDING CASSETTE TRANSPORTER SUBFAMILY A ABCA"/>
    <property type="match status" value="1"/>
</dbReference>
<feature type="domain" description="ABC transporter" evidence="11">
    <location>
        <begin position="431"/>
        <end position="669"/>
    </location>
</feature>
<keyword evidence="6" id="KW-0547">Nucleotide-binding</keyword>
<keyword evidence="4 10" id="KW-0812">Transmembrane</keyword>
<dbReference type="SMART" id="SM00382">
    <property type="entry name" value="AAA"/>
    <property type="match status" value="2"/>
</dbReference>
<dbReference type="InterPro" id="IPR003593">
    <property type="entry name" value="AAA+_ATPase"/>
</dbReference>
<dbReference type="SMART" id="SM00494">
    <property type="entry name" value="ChtBD2"/>
    <property type="match status" value="2"/>
</dbReference>
<evidence type="ECO:0000256" key="4">
    <source>
        <dbReference type="ARBA" id="ARBA00022692"/>
    </source>
</evidence>
<dbReference type="InterPro" id="IPR003439">
    <property type="entry name" value="ABC_transporter-like_ATP-bd"/>
</dbReference>
<organism evidence="14">
    <name type="scientific">Drosophila sechellia</name>
    <name type="common">Fruit fly</name>
    <dbReference type="NCBI Taxonomy" id="7238"/>
    <lineage>
        <taxon>Eukaryota</taxon>
        <taxon>Metazoa</taxon>
        <taxon>Ecdysozoa</taxon>
        <taxon>Arthropoda</taxon>
        <taxon>Hexapoda</taxon>
        <taxon>Insecta</taxon>
        <taxon>Pterygota</taxon>
        <taxon>Neoptera</taxon>
        <taxon>Endopterygota</taxon>
        <taxon>Diptera</taxon>
        <taxon>Brachycera</taxon>
        <taxon>Muscomorpha</taxon>
        <taxon>Ephydroidea</taxon>
        <taxon>Drosophilidae</taxon>
        <taxon>Drosophila</taxon>
        <taxon>Sophophora</taxon>
    </lineage>
</organism>
<evidence type="ECO:0000256" key="6">
    <source>
        <dbReference type="ARBA" id="ARBA00022741"/>
    </source>
</evidence>
<dbReference type="PROSITE" id="PS50893">
    <property type="entry name" value="ABC_TRANSPORTER_2"/>
    <property type="match status" value="2"/>
</dbReference>
<dbReference type="InterPro" id="IPR026082">
    <property type="entry name" value="ABCA"/>
</dbReference>
<keyword evidence="5" id="KW-0677">Repeat</keyword>
<evidence type="ECO:0000256" key="5">
    <source>
        <dbReference type="ARBA" id="ARBA00022737"/>
    </source>
</evidence>
<proteinExistence type="inferred from homology"/>